<keyword evidence="10 16" id="KW-0418">Kinase</keyword>
<evidence type="ECO:0000256" key="15">
    <source>
        <dbReference type="ARBA" id="ARBA00048909"/>
    </source>
</evidence>
<name>A0A4Q0YSI5_9GAMM</name>
<feature type="domain" description="Phosphoribulokinase/uridine kinase" evidence="18">
    <location>
        <begin position="9"/>
        <end position="198"/>
    </location>
</feature>
<dbReference type="InterPro" id="IPR000764">
    <property type="entry name" value="Uridine_kinase-like"/>
</dbReference>
<dbReference type="NCBIfam" id="TIGR00235">
    <property type="entry name" value="udk"/>
    <property type="match status" value="1"/>
</dbReference>
<dbReference type="AlphaFoldDB" id="A0A4Q0YSI5"/>
<keyword evidence="20" id="KW-1185">Reference proteome</keyword>
<dbReference type="CDD" id="cd02023">
    <property type="entry name" value="UMPK"/>
    <property type="match status" value="1"/>
</dbReference>
<evidence type="ECO:0000256" key="3">
    <source>
        <dbReference type="ARBA" id="ARBA00004784"/>
    </source>
</evidence>
<comment type="pathway">
    <text evidence="2 16 17">Pyrimidine metabolism; UMP biosynthesis via salvage pathway; UMP from uridine: step 1/1.</text>
</comment>
<sequence length="213" mass="24357">MSDNSQCVIIGIAGASASGKSLIARTIYQELKEKVGDHQIGVITEDRYYRDQSHLSLEERTKTNYDHPQAFDHDLLCQHLSELMEGKSVEVPQYSYAEHTRMADTTTMTPKKVIILEGILLLTDPRLRELMHATIFMDTPLDICLLRRVSRDVTERSRTMETVLEQYQKTVRPMFLQFIEPSKQYADIIVPRGGKNRIAIDVLKAHIAKLLKA</sequence>
<dbReference type="Proteomes" id="UP000290287">
    <property type="component" value="Unassembled WGS sequence"/>
</dbReference>
<evidence type="ECO:0000256" key="1">
    <source>
        <dbReference type="ARBA" id="ARBA00004496"/>
    </source>
</evidence>
<dbReference type="GO" id="GO:0044206">
    <property type="term" value="P:UMP salvage"/>
    <property type="evidence" value="ECO:0007669"/>
    <property type="project" value="UniProtKB-UniRule"/>
</dbReference>
<dbReference type="PRINTS" id="PR00988">
    <property type="entry name" value="URIDINKINASE"/>
</dbReference>
<evidence type="ECO:0000256" key="13">
    <source>
        <dbReference type="ARBA" id="ARBA00031452"/>
    </source>
</evidence>
<dbReference type="Pfam" id="PF00485">
    <property type="entry name" value="PRK"/>
    <property type="match status" value="1"/>
</dbReference>
<dbReference type="GO" id="GO:0005524">
    <property type="term" value="F:ATP binding"/>
    <property type="evidence" value="ECO:0007669"/>
    <property type="project" value="UniProtKB-UniRule"/>
</dbReference>
<evidence type="ECO:0000313" key="19">
    <source>
        <dbReference type="EMBL" id="RXJ73633.1"/>
    </source>
</evidence>
<evidence type="ECO:0000256" key="6">
    <source>
        <dbReference type="ARBA" id="ARBA00021478"/>
    </source>
</evidence>
<dbReference type="RefSeq" id="WP_129121798.1">
    <property type="nucleotide sequence ID" value="NZ_PEIB01000007.1"/>
</dbReference>
<reference evidence="19 20" key="1">
    <citation type="submission" date="2017-10" db="EMBL/GenBank/DDBJ databases">
        <title>Nyctiphanis sp. nov., isolated from the stomach of the euphausiid Nyctiphanes simplex (Hansen, 1911) in the Gulf of California.</title>
        <authorList>
            <person name="Gomez-Gil B."/>
            <person name="Aguilar-Mendez M."/>
            <person name="Lopez-Cortes A."/>
            <person name="Gomez-Gutierrez J."/>
            <person name="Roque A."/>
            <person name="Lang E."/>
            <person name="Gonzalez-Castillo A."/>
        </authorList>
    </citation>
    <scope>NUCLEOTIDE SEQUENCE [LARGE SCALE GENOMIC DNA]</scope>
    <source>
        <strain evidence="19 20">CAIM 600</strain>
    </source>
</reference>
<evidence type="ECO:0000256" key="7">
    <source>
        <dbReference type="ARBA" id="ARBA00022490"/>
    </source>
</evidence>
<dbReference type="Gene3D" id="3.40.50.300">
    <property type="entry name" value="P-loop containing nucleotide triphosphate hydrolases"/>
    <property type="match status" value="1"/>
</dbReference>
<dbReference type="UniPathway" id="UPA00574">
    <property type="reaction ID" value="UER00637"/>
</dbReference>
<keyword evidence="11 16" id="KW-0067">ATP-binding</keyword>
<dbReference type="InterPro" id="IPR027417">
    <property type="entry name" value="P-loop_NTPase"/>
</dbReference>
<dbReference type="HAMAP" id="MF_00551">
    <property type="entry name" value="Uridine_kinase"/>
    <property type="match status" value="1"/>
</dbReference>
<comment type="subcellular location">
    <subcellularLocation>
        <location evidence="1 16 17">Cytoplasm</location>
    </subcellularLocation>
</comment>
<keyword evidence="9 16" id="KW-0547">Nucleotide-binding</keyword>
<dbReference type="NCBIfam" id="NF004018">
    <property type="entry name" value="PRK05480.1"/>
    <property type="match status" value="1"/>
</dbReference>
<evidence type="ECO:0000256" key="17">
    <source>
        <dbReference type="RuleBase" id="RU003825"/>
    </source>
</evidence>
<organism evidence="19 20">
    <name type="scientific">Veronia nyctiphanis</name>
    <dbReference type="NCBI Taxonomy" id="1278244"/>
    <lineage>
        <taxon>Bacteria</taxon>
        <taxon>Pseudomonadati</taxon>
        <taxon>Pseudomonadota</taxon>
        <taxon>Gammaproteobacteria</taxon>
        <taxon>Vibrionales</taxon>
        <taxon>Vibrionaceae</taxon>
        <taxon>Veronia</taxon>
    </lineage>
</organism>
<dbReference type="GO" id="GO:0044211">
    <property type="term" value="P:CTP salvage"/>
    <property type="evidence" value="ECO:0007669"/>
    <property type="project" value="UniProtKB-UniRule"/>
</dbReference>
<dbReference type="InterPro" id="IPR026008">
    <property type="entry name" value="Uridine_kinase"/>
</dbReference>
<evidence type="ECO:0000256" key="5">
    <source>
        <dbReference type="ARBA" id="ARBA00012137"/>
    </source>
</evidence>
<evidence type="ECO:0000259" key="18">
    <source>
        <dbReference type="Pfam" id="PF00485"/>
    </source>
</evidence>
<dbReference type="UniPathway" id="UPA00579">
    <property type="reaction ID" value="UER00640"/>
</dbReference>
<evidence type="ECO:0000256" key="4">
    <source>
        <dbReference type="ARBA" id="ARBA00005408"/>
    </source>
</evidence>
<feature type="binding site" evidence="16">
    <location>
        <begin position="14"/>
        <end position="21"/>
    </location>
    <ligand>
        <name>ATP</name>
        <dbReference type="ChEBI" id="CHEBI:30616"/>
    </ligand>
</feature>
<keyword evidence="7 16" id="KW-0963">Cytoplasm</keyword>
<evidence type="ECO:0000313" key="20">
    <source>
        <dbReference type="Proteomes" id="UP000290287"/>
    </source>
</evidence>
<keyword evidence="8 16" id="KW-0808">Transferase</keyword>
<evidence type="ECO:0000256" key="2">
    <source>
        <dbReference type="ARBA" id="ARBA00004690"/>
    </source>
</evidence>
<dbReference type="GO" id="GO:0004849">
    <property type="term" value="F:uridine kinase activity"/>
    <property type="evidence" value="ECO:0007669"/>
    <property type="project" value="UniProtKB-UniRule"/>
</dbReference>
<dbReference type="GO" id="GO:0005737">
    <property type="term" value="C:cytoplasm"/>
    <property type="evidence" value="ECO:0007669"/>
    <property type="project" value="UniProtKB-SubCell"/>
</dbReference>
<comment type="caution">
    <text evidence="19">The sequence shown here is derived from an EMBL/GenBank/DDBJ whole genome shotgun (WGS) entry which is preliminary data.</text>
</comment>
<evidence type="ECO:0000256" key="10">
    <source>
        <dbReference type="ARBA" id="ARBA00022777"/>
    </source>
</evidence>
<dbReference type="InterPro" id="IPR006083">
    <property type="entry name" value="PRK/URK"/>
</dbReference>
<comment type="catalytic activity">
    <reaction evidence="14 17">
        <text>cytidine + ATP = CMP + ADP + H(+)</text>
        <dbReference type="Rhea" id="RHEA:24674"/>
        <dbReference type="ChEBI" id="CHEBI:15378"/>
        <dbReference type="ChEBI" id="CHEBI:17562"/>
        <dbReference type="ChEBI" id="CHEBI:30616"/>
        <dbReference type="ChEBI" id="CHEBI:60377"/>
        <dbReference type="ChEBI" id="CHEBI:456216"/>
        <dbReference type="EC" id="2.7.1.48"/>
    </reaction>
</comment>
<evidence type="ECO:0000256" key="8">
    <source>
        <dbReference type="ARBA" id="ARBA00022679"/>
    </source>
</evidence>
<comment type="similarity">
    <text evidence="4 16 17">Belongs to the uridine kinase family.</text>
</comment>
<protein>
    <recommendedName>
        <fullName evidence="6 16">Uridine kinase</fullName>
        <ecNumber evidence="5 16">2.7.1.48</ecNumber>
    </recommendedName>
    <alternativeName>
        <fullName evidence="12 16">Cytidine monophosphokinase</fullName>
    </alternativeName>
    <alternativeName>
        <fullName evidence="13 16">Uridine monophosphokinase</fullName>
    </alternativeName>
</protein>
<evidence type="ECO:0000256" key="12">
    <source>
        <dbReference type="ARBA" id="ARBA00030641"/>
    </source>
</evidence>
<comment type="pathway">
    <text evidence="3 16 17">Pyrimidine metabolism; CTP biosynthesis via salvage pathway; CTP from cytidine: step 1/3.</text>
</comment>
<gene>
    <name evidence="16" type="primary">udk</name>
    <name evidence="19" type="ORF">CS022_07720</name>
</gene>
<dbReference type="PANTHER" id="PTHR10285">
    <property type="entry name" value="URIDINE KINASE"/>
    <property type="match status" value="1"/>
</dbReference>
<evidence type="ECO:0000256" key="9">
    <source>
        <dbReference type="ARBA" id="ARBA00022741"/>
    </source>
</evidence>
<evidence type="ECO:0000256" key="14">
    <source>
        <dbReference type="ARBA" id="ARBA00047436"/>
    </source>
</evidence>
<dbReference type="GO" id="GO:0043771">
    <property type="term" value="F:cytidine kinase activity"/>
    <property type="evidence" value="ECO:0007669"/>
    <property type="project" value="RHEA"/>
</dbReference>
<dbReference type="EC" id="2.7.1.48" evidence="5 16"/>
<proteinExistence type="inferred from homology"/>
<comment type="catalytic activity">
    <reaction evidence="15 16 17">
        <text>uridine + ATP = UMP + ADP + H(+)</text>
        <dbReference type="Rhea" id="RHEA:16825"/>
        <dbReference type="ChEBI" id="CHEBI:15378"/>
        <dbReference type="ChEBI" id="CHEBI:16704"/>
        <dbReference type="ChEBI" id="CHEBI:30616"/>
        <dbReference type="ChEBI" id="CHEBI:57865"/>
        <dbReference type="ChEBI" id="CHEBI:456216"/>
        <dbReference type="EC" id="2.7.1.48"/>
    </reaction>
</comment>
<accession>A0A4Q0YSI5</accession>
<dbReference type="OrthoDB" id="9777642at2"/>
<dbReference type="SUPFAM" id="SSF52540">
    <property type="entry name" value="P-loop containing nucleoside triphosphate hydrolases"/>
    <property type="match status" value="1"/>
</dbReference>
<evidence type="ECO:0000256" key="16">
    <source>
        <dbReference type="HAMAP-Rule" id="MF_00551"/>
    </source>
</evidence>
<evidence type="ECO:0000256" key="11">
    <source>
        <dbReference type="ARBA" id="ARBA00022840"/>
    </source>
</evidence>
<dbReference type="EMBL" id="PEIB01000007">
    <property type="protein sequence ID" value="RXJ73633.1"/>
    <property type="molecule type" value="Genomic_DNA"/>
</dbReference>